<dbReference type="InterPro" id="IPR042355">
    <property type="entry name" value="IGFLR1"/>
</dbReference>
<sequence length="212" mass="21611">AGGAAIPLVLILLLVALVGVALVVALLLVAAWRKRKSAPGPGAGLELVAEVEPEPEPELEVELPAGLRVLPLQVLLDDADTLQALAELLDPAGAGGTRALAGRYGLSAAWVEHAYWLRSARSPLRAALQAVAPRRPHATLGGLAWRLAAMGRRDALQVLAGLEVPHAEPGPTPPSSPGGPGCLGRESTLVDVMVPGEPSLPGAPVCSHGFAG</sequence>
<gene>
    <name evidence="4" type="primary">IGFLR1</name>
</gene>
<evidence type="ECO:0000313" key="4">
    <source>
        <dbReference type="RefSeq" id="XP_025048158.1"/>
    </source>
</evidence>
<feature type="compositionally biased region" description="Pro residues" evidence="1">
    <location>
        <begin position="168"/>
        <end position="177"/>
    </location>
</feature>
<keyword evidence="2" id="KW-0812">Transmembrane</keyword>
<evidence type="ECO:0000256" key="2">
    <source>
        <dbReference type="SAM" id="Phobius"/>
    </source>
</evidence>
<dbReference type="GO" id="GO:0005886">
    <property type="term" value="C:plasma membrane"/>
    <property type="evidence" value="ECO:0007669"/>
    <property type="project" value="TreeGrafter"/>
</dbReference>
<feature type="non-terminal residue" evidence="4">
    <location>
        <position position="1"/>
    </location>
</feature>
<feature type="transmembrane region" description="Helical" evidence="2">
    <location>
        <begin position="6"/>
        <end position="29"/>
    </location>
</feature>
<feature type="region of interest" description="Disordered" evidence="1">
    <location>
        <begin position="164"/>
        <end position="186"/>
    </location>
</feature>
<dbReference type="Gene3D" id="1.10.533.10">
    <property type="entry name" value="Death Domain, Fas"/>
    <property type="match status" value="1"/>
</dbReference>
<dbReference type="Proteomes" id="UP000189705">
    <property type="component" value="Unplaced"/>
</dbReference>
<evidence type="ECO:0000313" key="3">
    <source>
        <dbReference type="Proteomes" id="UP000189705"/>
    </source>
</evidence>
<accession>A0A3Q0FR48</accession>
<organism evidence="3 4">
    <name type="scientific">Alligator sinensis</name>
    <name type="common">Chinese alligator</name>
    <dbReference type="NCBI Taxonomy" id="38654"/>
    <lineage>
        <taxon>Eukaryota</taxon>
        <taxon>Metazoa</taxon>
        <taxon>Chordata</taxon>
        <taxon>Craniata</taxon>
        <taxon>Vertebrata</taxon>
        <taxon>Euteleostomi</taxon>
        <taxon>Archelosauria</taxon>
        <taxon>Archosauria</taxon>
        <taxon>Crocodylia</taxon>
        <taxon>Alligatoridae</taxon>
        <taxon>Alligatorinae</taxon>
        <taxon>Alligator</taxon>
    </lineage>
</organism>
<protein>
    <submittedName>
        <fullName evidence="4">IGF-like family receptor 1</fullName>
    </submittedName>
</protein>
<reference evidence="4" key="1">
    <citation type="submission" date="2025-08" db="UniProtKB">
        <authorList>
            <consortium name="RefSeq"/>
        </authorList>
    </citation>
    <scope>IDENTIFICATION</scope>
</reference>
<keyword evidence="2" id="KW-0472">Membrane</keyword>
<dbReference type="RefSeq" id="XP_025048158.1">
    <property type="nucleotide sequence ID" value="XM_025192373.1"/>
</dbReference>
<dbReference type="CTD" id="79713"/>
<dbReference type="GeneID" id="112548088"/>
<keyword evidence="3" id="KW-1185">Reference proteome</keyword>
<proteinExistence type="predicted"/>
<dbReference type="PANTHER" id="PTHR14657">
    <property type="entry name" value="IGF-LIKE FAMILY RECEPTOR 1"/>
    <property type="match status" value="1"/>
</dbReference>
<dbReference type="KEGG" id="asn:112548088"/>
<dbReference type="AlphaFoldDB" id="A0A3Q0FR48"/>
<dbReference type="InParanoid" id="A0A3Q0FR48"/>
<dbReference type="STRING" id="38654.A0A3Q0FR48"/>
<feature type="non-terminal residue" evidence="4">
    <location>
        <position position="212"/>
    </location>
</feature>
<dbReference type="SUPFAM" id="SSF47986">
    <property type="entry name" value="DEATH domain"/>
    <property type="match status" value="1"/>
</dbReference>
<dbReference type="PANTHER" id="PTHR14657:SF2">
    <property type="entry name" value="IGF-LIKE FAMILY RECEPTOR 1"/>
    <property type="match status" value="1"/>
</dbReference>
<dbReference type="InterPro" id="IPR011029">
    <property type="entry name" value="DEATH-like_dom_sf"/>
</dbReference>
<name>A0A3Q0FR48_ALLSI</name>
<evidence type="ECO:0000256" key="1">
    <source>
        <dbReference type="SAM" id="MobiDB-lite"/>
    </source>
</evidence>
<keyword evidence="2" id="KW-1133">Transmembrane helix</keyword>